<dbReference type="PROSITE" id="PS50111">
    <property type="entry name" value="CHEMOTAXIS_TRANSDUC_2"/>
    <property type="match status" value="1"/>
</dbReference>
<dbReference type="Proteomes" id="UP000679992">
    <property type="component" value="Unassembled WGS sequence"/>
</dbReference>
<dbReference type="SMART" id="SM00304">
    <property type="entry name" value="HAMP"/>
    <property type="match status" value="1"/>
</dbReference>
<feature type="transmembrane region" description="Helical" evidence="7">
    <location>
        <begin position="31"/>
        <end position="51"/>
    </location>
</feature>
<evidence type="ECO:0000256" key="3">
    <source>
        <dbReference type="ARBA" id="ARBA00023136"/>
    </source>
</evidence>
<evidence type="ECO:0000256" key="1">
    <source>
        <dbReference type="ARBA" id="ARBA00004236"/>
    </source>
</evidence>
<feature type="domain" description="Methyl-accepting transducer" evidence="8">
    <location>
        <begin position="408"/>
        <end position="665"/>
    </location>
</feature>
<feature type="transmembrane region" description="Helical" evidence="7">
    <location>
        <begin position="318"/>
        <end position="336"/>
    </location>
</feature>
<accession>A0ABQ4M7P4</accession>
<dbReference type="InterPro" id="IPR004089">
    <property type="entry name" value="MCPsignal_dom"/>
</dbReference>
<protein>
    <submittedName>
        <fullName evidence="10">Methyl-accepting chemotaxis protein McpC</fullName>
    </submittedName>
</protein>
<dbReference type="RefSeq" id="WP_213653801.1">
    <property type="nucleotide sequence ID" value="NZ_BOSL01000002.1"/>
</dbReference>
<evidence type="ECO:0000256" key="4">
    <source>
        <dbReference type="ARBA" id="ARBA00023224"/>
    </source>
</evidence>
<keyword evidence="11" id="KW-1185">Reference proteome</keyword>
<dbReference type="PANTHER" id="PTHR32089">
    <property type="entry name" value="METHYL-ACCEPTING CHEMOTAXIS PROTEIN MCPB"/>
    <property type="match status" value="1"/>
</dbReference>
<dbReference type="EMBL" id="BOSL01000002">
    <property type="protein sequence ID" value="GIP51657.1"/>
    <property type="molecule type" value="Genomic_DNA"/>
</dbReference>
<organism evidence="10 11">
    <name type="scientific">Paenibacillus vini</name>
    <dbReference type="NCBI Taxonomy" id="1476024"/>
    <lineage>
        <taxon>Bacteria</taxon>
        <taxon>Bacillati</taxon>
        <taxon>Bacillota</taxon>
        <taxon>Bacilli</taxon>
        <taxon>Bacillales</taxon>
        <taxon>Paenibacillaceae</taxon>
        <taxon>Paenibacillus</taxon>
    </lineage>
</organism>
<keyword evidence="7" id="KW-0812">Transmembrane</keyword>
<evidence type="ECO:0000256" key="5">
    <source>
        <dbReference type="ARBA" id="ARBA00029447"/>
    </source>
</evidence>
<evidence type="ECO:0000259" key="8">
    <source>
        <dbReference type="PROSITE" id="PS50111"/>
    </source>
</evidence>
<evidence type="ECO:0000259" key="9">
    <source>
        <dbReference type="PROSITE" id="PS50885"/>
    </source>
</evidence>
<sequence>MKIHQPHHTKSPYTRFREIGIHPSKSVGARLFFIFFVATLVFVLSLGIVSYQMSRNTIERNAELSNQQTVNQTAEKLELVLKRYEDSLQQSMFSNEIQDLVRQGSLSGTEARQQIIIKQKLTSALGNWAFSNPGVLGVYLIPENDVMQSVTSGMKDDAFFEGAKQAEWFEQALATDKTVWMAEKEGGQGQGPSALFRLAKALPGSVGTSYVIVADIKSSVLTEELKKISLGDKSVVQLISADRDLIASSAEAGQAGHDAVMGNVDPEQERGSLHGKDEDGNKSLTVFSTLGSAKWRLISVIPVDELIKDAKKILMTTYLSALIVALIAVAVGFWMARTIAGPLINMKMLMREAAKGNLTVRMSSRSKDEIGELSLSFNEMMEQITGLVDQTGQTALEVLDTARELGEASRKTAVSAKEIAAATEQIAIGATNLAQEAERGNELTEQMSGQMRQFIEVNREMGDSAVSVGESSERGIGQLEELEIQTGLTGQKTGALVERVNDLKETTSSVLQVLDVMQNITKQTNILSLNATIEAARAGAAGKGFMVVADEIRGLAEQSRQSIEMVATIADGIMHEMNETVAALSEVTPLFGRQRDAVQETNEIFFAVREEMRAFIERLDTVTDSIGRLYDSQSVLSESMSNVSAVAQQSSATSEEVASLSGEQQDVSEMLVLLSGKLEQASAKLKEKLSVFKF</sequence>
<name>A0ABQ4M7P4_9BACL</name>
<dbReference type="CDD" id="cd06225">
    <property type="entry name" value="HAMP"/>
    <property type="match status" value="1"/>
</dbReference>
<dbReference type="Gene3D" id="1.10.287.950">
    <property type="entry name" value="Methyl-accepting chemotaxis protein"/>
    <property type="match status" value="1"/>
</dbReference>
<dbReference type="Gene3D" id="3.30.450.20">
    <property type="entry name" value="PAS domain"/>
    <property type="match status" value="1"/>
</dbReference>
<evidence type="ECO:0000256" key="6">
    <source>
        <dbReference type="PROSITE-ProRule" id="PRU00284"/>
    </source>
</evidence>
<evidence type="ECO:0000256" key="2">
    <source>
        <dbReference type="ARBA" id="ARBA00022475"/>
    </source>
</evidence>
<evidence type="ECO:0000313" key="10">
    <source>
        <dbReference type="EMBL" id="GIP51657.1"/>
    </source>
</evidence>
<keyword evidence="4 6" id="KW-0807">Transducer</keyword>
<keyword evidence="3 7" id="KW-0472">Membrane</keyword>
<dbReference type="PANTHER" id="PTHR32089:SF112">
    <property type="entry name" value="LYSOZYME-LIKE PROTEIN-RELATED"/>
    <property type="match status" value="1"/>
</dbReference>
<dbReference type="SUPFAM" id="SSF58104">
    <property type="entry name" value="Methyl-accepting chemotaxis protein (MCP) signaling domain"/>
    <property type="match status" value="1"/>
</dbReference>
<dbReference type="CDD" id="cd18774">
    <property type="entry name" value="PDC2_HK_sensor"/>
    <property type="match status" value="1"/>
</dbReference>
<comment type="caution">
    <text evidence="10">The sequence shown here is derived from an EMBL/GenBank/DDBJ whole genome shotgun (WGS) entry which is preliminary data.</text>
</comment>
<comment type="subcellular location">
    <subcellularLocation>
        <location evidence="1">Cell membrane</location>
    </subcellularLocation>
</comment>
<keyword evidence="2" id="KW-1003">Cell membrane</keyword>
<gene>
    <name evidence="10" type="primary">mcpC</name>
    <name evidence="10" type="ORF">J42TS3_06920</name>
</gene>
<evidence type="ECO:0000256" key="7">
    <source>
        <dbReference type="SAM" id="Phobius"/>
    </source>
</evidence>
<dbReference type="InterPro" id="IPR003660">
    <property type="entry name" value="HAMP_dom"/>
</dbReference>
<dbReference type="Pfam" id="PF00672">
    <property type="entry name" value="HAMP"/>
    <property type="match status" value="1"/>
</dbReference>
<feature type="domain" description="HAMP" evidence="9">
    <location>
        <begin position="337"/>
        <end position="389"/>
    </location>
</feature>
<evidence type="ECO:0000313" key="11">
    <source>
        <dbReference type="Proteomes" id="UP000679992"/>
    </source>
</evidence>
<comment type="similarity">
    <text evidence="5">Belongs to the methyl-accepting chemotaxis (MCP) protein family.</text>
</comment>
<keyword evidence="7" id="KW-1133">Transmembrane helix</keyword>
<dbReference type="Gene3D" id="1.10.8.500">
    <property type="entry name" value="HAMP domain in histidine kinase"/>
    <property type="match status" value="1"/>
</dbReference>
<dbReference type="PROSITE" id="PS50885">
    <property type="entry name" value="HAMP"/>
    <property type="match status" value="1"/>
</dbReference>
<dbReference type="SMART" id="SM00283">
    <property type="entry name" value="MA"/>
    <property type="match status" value="1"/>
</dbReference>
<dbReference type="Pfam" id="PF00015">
    <property type="entry name" value="MCPsignal"/>
    <property type="match status" value="1"/>
</dbReference>
<reference evidence="10 11" key="1">
    <citation type="submission" date="2021-03" db="EMBL/GenBank/DDBJ databases">
        <title>Antimicrobial resistance genes in bacteria isolated from Japanese honey, and their potential for conferring macrolide and lincosamide resistance in the American foulbrood pathogen Paenibacillus larvae.</title>
        <authorList>
            <person name="Okamoto M."/>
            <person name="Kumagai M."/>
            <person name="Kanamori H."/>
            <person name="Takamatsu D."/>
        </authorList>
    </citation>
    <scope>NUCLEOTIDE SEQUENCE [LARGE SCALE GENOMIC DNA]</scope>
    <source>
        <strain evidence="10 11">J42TS3</strain>
    </source>
</reference>
<proteinExistence type="inferred from homology"/>